<reference evidence="4" key="1">
    <citation type="submission" date="2016-08" db="EMBL/GenBank/DDBJ databases">
        <authorList>
            <person name="Varghese N."/>
            <person name="Submissions Spin"/>
        </authorList>
    </citation>
    <scope>NUCLEOTIDE SEQUENCE [LARGE SCALE GENOMIC DNA]</scope>
    <source>
        <strain evidence="4">CCBAU 57015</strain>
    </source>
</reference>
<dbReference type="InterPro" id="IPR006098">
    <property type="entry name" value="MMCoA_mutase_a_cat"/>
</dbReference>
<name>A0A1C3W9B0_9HYPH</name>
<proteinExistence type="predicted"/>
<dbReference type="InterPro" id="IPR006099">
    <property type="entry name" value="MeMalonylCoA_mutase_a/b_cat"/>
</dbReference>
<dbReference type="RefSeq" id="WP_083961467.1">
    <property type="nucleotide sequence ID" value="NZ_FMAC01000013.1"/>
</dbReference>
<dbReference type="AlphaFoldDB" id="A0A1C3W9B0"/>
<dbReference type="STRING" id="52131.GA0061100_11391"/>
<keyword evidence="4" id="KW-1185">Reference proteome</keyword>
<protein>
    <submittedName>
        <fullName evidence="3">Methylmalonyl-CoA mutase</fullName>
    </submittedName>
</protein>
<dbReference type="OrthoDB" id="9762378at2"/>
<evidence type="ECO:0000313" key="4">
    <source>
        <dbReference type="Proteomes" id="UP000186228"/>
    </source>
</evidence>
<organism evidence="3 4">
    <name type="scientific">Rhizobium hainanense</name>
    <dbReference type="NCBI Taxonomy" id="52131"/>
    <lineage>
        <taxon>Bacteria</taxon>
        <taxon>Pseudomonadati</taxon>
        <taxon>Pseudomonadota</taxon>
        <taxon>Alphaproteobacteria</taxon>
        <taxon>Hyphomicrobiales</taxon>
        <taxon>Rhizobiaceae</taxon>
        <taxon>Rhizobium/Agrobacterium group</taxon>
        <taxon>Rhizobium</taxon>
    </lineage>
</organism>
<dbReference type="EMBL" id="FMAC01000013">
    <property type="protein sequence ID" value="SCB36491.1"/>
    <property type="molecule type" value="Genomic_DNA"/>
</dbReference>
<dbReference type="GO" id="GO:0004494">
    <property type="term" value="F:methylmalonyl-CoA mutase activity"/>
    <property type="evidence" value="ECO:0007669"/>
    <property type="project" value="InterPro"/>
</dbReference>
<dbReference type="Gene3D" id="3.20.20.240">
    <property type="entry name" value="Methylmalonyl-CoA mutase"/>
    <property type="match status" value="1"/>
</dbReference>
<dbReference type="PANTHER" id="PTHR48101">
    <property type="entry name" value="METHYLMALONYL-COA MUTASE, MITOCHONDRIAL-RELATED"/>
    <property type="match status" value="1"/>
</dbReference>
<dbReference type="PANTHER" id="PTHR48101:SF1">
    <property type="entry name" value="METHYLMALONYL-COA MUTASE, LARGE SUBUNIT"/>
    <property type="match status" value="1"/>
</dbReference>
<dbReference type="CDD" id="cd03680">
    <property type="entry name" value="MM_CoA_mutase_ICM_like"/>
    <property type="match status" value="1"/>
</dbReference>
<evidence type="ECO:0000313" key="3">
    <source>
        <dbReference type="EMBL" id="SCB36491.1"/>
    </source>
</evidence>
<dbReference type="SUPFAM" id="SSF51703">
    <property type="entry name" value="Cobalamin (vitamin B12)-dependent enzymes"/>
    <property type="match status" value="1"/>
</dbReference>
<dbReference type="InterPro" id="IPR016176">
    <property type="entry name" value="Cbl-dep_enz_cat"/>
</dbReference>
<feature type="domain" description="Methylmalonyl-CoA mutase alpha/beta chain catalytic" evidence="2">
    <location>
        <begin position="47"/>
        <end position="560"/>
    </location>
</feature>
<gene>
    <name evidence="3" type="ORF">GA0061100_11391</name>
</gene>
<sequence length="568" mass="64411">MNQTVSPDRLPQDLAERLRAEEKDWENSEVARFLAKQKERKEAFFTLGDIPVKRTYTAADIAQTPIEDIGLPGRYPFTRGPYPTMYRSRNWTMRQIAGFGTGEDTNKRFKYLIAQGQTGISTDFDMPTLMGYDSDHPMSEGEVGREGVAIDTLEDMEALFDGIDLEKISVSMTINPSAWILLAMYIVLAEKRGYDLNKLSGTIQADILKEFMAQKEYIFPADPSVRIVRDCITYCAKNMKRYNPINISGYHISEAGSSPLHEAAFTLANLVVYVEEVLKTGMDVDEFAPRLAFFFVCQADFFEEVAKFRALRRCYAKIMKDRFGAKNPESMRLRFHCQTAAASLTKPQYMVNVVRTSMQALAAVLGGAQSLHTNGYDEAFAIPTEDAMRMALRTQQVIAEETNVTQVVDPLGGSYYVESLTNEYETRIFDILDEVDERGGTLKLIQEGWFQRQIADFAYETALRKQSGEKPVIGVNCLVDDVPDPKIETHPYDQSTAERQVNRTQRVRRERDPVKFDLLMEKLVSVAKDPSQNIMPITIELVRAGATMGDIIERLKTVWGTYRETPVF</sequence>
<accession>A0A1C3W9B0</accession>
<evidence type="ECO:0000259" key="2">
    <source>
        <dbReference type="Pfam" id="PF01642"/>
    </source>
</evidence>
<dbReference type="Pfam" id="PF01642">
    <property type="entry name" value="MM_CoA_mutase"/>
    <property type="match status" value="1"/>
</dbReference>
<dbReference type="GO" id="GO:0031419">
    <property type="term" value="F:cobalamin binding"/>
    <property type="evidence" value="ECO:0007669"/>
    <property type="project" value="InterPro"/>
</dbReference>
<evidence type="ECO:0000256" key="1">
    <source>
        <dbReference type="ARBA" id="ARBA00023235"/>
    </source>
</evidence>
<dbReference type="Proteomes" id="UP000186228">
    <property type="component" value="Unassembled WGS sequence"/>
</dbReference>
<dbReference type="NCBIfam" id="TIGR00641">
    <property type="entry name" value="acid_CoA_mut_N"/>
    <property type="match status" value="1"/>
</dbReference>
<keyword evidence="1" id="KW-0413">Isomerase</keyword>